<dbReference type="KEGG" id="cheb:HH215_13325"/>
<evidence type="ECO:0000256" key="1">
    <source>
        <dbReference type="SAM" id="SignalP"/>
    </source>
</evidence>
<feature type="domain" description="Copper amine oxidase-like N-terminal" evidence="2">
    <location>
        <begin position="45"/>
        <end position="148"/>
    </location>
</feature>
<feature type="signal peptide" evidence="1">
    <location>
        <begin position="1"/>
        <end position="26"/>
    </location>
</feature>
<evidence type="ECO:0000259" key="2">
    <source>
        <dbReference type="Pfam" id="PF07833"/>
    </source>
</evidence>
<sequence>MRNLSRLSSILLIAVLLVVPVATVAAKENTNDIPKVGVQSIEVLVNARKVNFPDQKPKLENNQVLVPLRFVSDKLGGSLKLKGNEITIFKGDRTIVLVIGEKTATVNGEPVTLGLAATAVNGRTYVPLRFISEAMGEKVEWDKVTKFVWIGSKDIPELKDIVELTDIKPYVKYFVGKEHLMESCFEGCKTATKVYLVSADDLPFTIRGEAYYRFDLAYRESKGTVSIRATTTDKGVMGRPLSYLNPDSIAIYKAASYFTEENVGDFRFHYYRVSTPNTESKNYKIENADYLVITAEYPGLIFVENPFK</sequence>
<evidence type="ECO:0000313" key="3">
    <source>
        <dbReference type="EMBL" id="QJD84071.1"/>
    </source>
</evidence>
<dbReference type="EMBL" id="CP051680">
    <property type="protein sequence ID" value="QJD84071.1"/>
    <property type="molecule type" value="Genomic_DNA"/>
</dbReference>
<evidence type="ECO:0000313" key="4">
    <source>
        <dbReference type="Proteomes" id="UP000502248"/>
    </source>
</evidence>
<reference evidence="3 4" key="1">
    <citation type="submission" date="2020-04" db="EMBL/GenBank/DDBJ databases">
        <title>Genome sequencing of novel species.</title>
        <authorList>
            <person name="Heo J."/>
            <person name="Kim S.-J."/>
            <person name="Kim J.-S."/>
            <person name="Hong S.-B."/>
            <person name="Kwon S.-W."/>
        </authorList>
    </citation>
    <scope>NUCLEOTIDE SEQUENCE [LARGE SCALE GENOMIC DNA]</scope>
    <source>
        <strain evidence="3 4">MFER-1</strain>
    </source>
</reference>
<name>A0A7Z2VIV5_9BACL</name>
<dbReference type="InterPro" id="IPR012854">
    <property type="entry name" value="Cu_amine_oxidase-like_N"/>
</dbReference>
<accession>A0A7Z2VIV5</accession>
<feature type="chain" id="PRO_5031492686" description="Copper amine oxidase-like N-terminal domain-containing protein" evidence="1">
    <location>
        <begin position="27"/>
        <end position="308"/>
    </location>
</feature>
<dbReference type="Proteomes" id="UP000502248">
    <property type="component" value="Chromosome"/>
</dbReference>
<dbReference type="RefSeq" id="WP_169280356.1">
    <property type="nucleotide sequence ID" value="NZ_CP051680.1"/>
</dbReference>
<dbReference type="InterPro" id="IPR036582">
    <property type="entry name" value="Mao_N_sf"/>
</dbReference>
<protein>
    <recommendedName>
        <fullName evidence="2">Copper amine oxidase-like N-terminal domain-containing protein</fullName>
    </recommendedName>
</protein>
<proteinExistence type="predicted"/>
<organism evidence="3 4">
    <name type="scientific">Cohnella herbarum</name>
    <dbReference type="NCBI Taxonomy" id="2728023"/>
    <lineage>
        <taxon>Bacteria</taxon>
        <taxon>Bacillati</taxon>
        <taxon>Bacillota</taxon>
        <taxon>Bacilli</taxon>
        <taxon>Bacillales</taxon>
        <taxon>Paenibacillaceae</taxon>
        <taxon>Cohnella</taxon>
    </lineage>
</organism>
<gene>
    <name evidence="3" type="ORF">HH215_13325</name>
</gene>
<dbReference type="AlphaFoldDB" id="A0A7Z2VIV5"/>
<keyword evidence="4" id="KW-1185">Reference proteome</keyword>
<dbReference type="SUPFAM" id="SSF55383">
    <property type="entry name" value="Copper amine oxidase, domain N"/>
    <property type="match status" value="2"/>
</dbReference>
<keyword evidence="1" id="KW-0732">Signal</keyword>
<dbReference type="Pfam" id="PF07833">
    <property type="entry name" value="Cu_amine_oxidN1"/>
    <property type="match status" value="1"/>
</dbReference>
<dbReference type="Gene3D" id="3.30.457.10">
    <property type="entry name" value="Copper amine oxidase-like, N-terminal domain"/>
    <property type="match status" value="2"/>
</dbReference>